<comment type="similarity">
    <text evidence="4 24">Belongs to the class-IV pyridoxal-phosphate-dependent aminotransferase family.</text>
</comment>
<dbReference type="GO" id="GO:0005739">
    <property type="term" value="C:mitochondrion"/>
    <property type="evidence" value="ECO:0007669"/>
    <property type="project" value="UniProtKB-SubCell"/>
</dbReference>
<keyword evidence="13" id="KW-0007">Acetylation</keyword>
<dbReference type="InterPro" id="IPR033939">
    <property type="entry name" value="BCAT_family"/>
</dbReference>
<name>A0A3P8QXZ5_ASTCA</name>
<evidence type="ECO:0000256" key="19">
    <source>
        <dbReference type="ARBA" id="ARBA00045431"/>
    </source>
</evidence>
<reference evidence="26" key="2">
    <citation type="submission" date="2025-08" db="UniProtKB">
        <authorList>
            <consortium name="Ensembl"/>
        </authorList>
    </citation>
    <scope>IDENTIFICATION</scope>
</reference>
<evidence type="ECO:0000256" key="17">
    <source>
        <dbReference type="ARBA" id="ARBA00023304"/>
    </source>
</evidence>
<dbReference type="GO" id="GO:0052656">
    <property type="term" value="F:L-isoleucine-2-oxoglutarate transaminase activity"/>
    <property type="evidence" value="ECO:0007669"/>
    <property type="project" value="RHEA"/>
</dbReference>
<evidence type="ECO:0000256" key="8">
    <source>
        <dbReference type="ARBA" id="ARBA00022576"/>
    </source>
</evidence>
<comment type="catalytic activity">
    <reaction evidence="21">
        <text>L-valine + 2-oxoglutarate = 3-methyl-2-oxobutanoate + L-glutamate</text>
        <dbReference type="Rhea" id="RHEA:24813"/>
        <dbReference type="ChEBI" id="CHEBI:11851"/>
        <dbReference type="ChEBI" id="CHEBI:16810"/>
        <dbReference type="ChEBI" id="CHEBI:29985"/>
        <dbReference type="ChEBI" id="CHEBI:57762"/>
        <dbReference type="EC" id="2.6.1.42"/>
    </reaction>
    <physiologicalReaction direction="left-to-right" evidence="21">
        <dbReference type="Rhea" id="RHEA:24814"/>
    </physiologicalReaction>
</comment>
<dbReference type="GO" id="GO:0052654">
    <property type="term" value="F:L-leucine-2-oxoglutarate transaminase activity"/>
    <property type="evidence" value="ECO:0007669"/>
    <property type="project" value="RHEA"/>
</dbReference>
<dbReference type="NCBIfam" id="TIGR01123">
    <property type="entry name" value="ilvE_II"/>
    <property type="match status" value="1"/>
</dbReference>
<dbReference type="Bgee" id="ENSACLG00000022838">
    <property type="expression patterns" value="Expressed in muscle tissue and 8 other cell types or tissues"/>
</dbReference>
<dbReference type="AlphaFoldDB" id="A0A3P8QXZ5"/>
<evidence type="ECO:0000256" key="3">
    <source>
        <dbReference type="ARBA" id="ARBA00004496"/>
    </source>
</evidence>
<keyword evidence="27" id="KW-1185">Reference proteome</keyword>
<evidence type="ECO:0000256" key="5">
    <source>
        <dbReference type="ARBA" id="ARBA00011738"/>
    </source>
</evidence>
<reference evidence="26" key="1">
    <citation type="submission" date="2018-05" db="EMBL/GenBank/DDBJ databases">
        <authorList>
            <person name="Datahose"/>
        </authorList>
    </citation>
    <scope>NUCLEOTIDE SEQUENCE</scope>
</reference>
<evidence type="ECO:0000256" key="16">
    <source>
        <dbReference type="ARBA" id="ARBA00023128"/>
    </source>
</evidence>
<evidence type="ECO:0000313" key="26">
    <source>
        <dbReference type="Ensembl" id="ENSACLP00000033742.2"/>
    </source>
</evidence>
<comment type="function">
    <text evidence="19">Catalyzes the first reaction in the catabolism of the essential branched chain amino acids leucine, isoleucine, and valine. May also function as a transporter of branched chain alpha-keto acids.</text>
</comment>
<evidence type="ECO:0000256" key="10">
    <source>
        <dbReference type="ARBA" id="ARBA00022679"/>
    </source>
</evidence>
<organism evidence="26 27">
    <name type="scientific">Astatotilapia calliptera</name>
    <name type="common">Eastern happy</name>
    <name type="synonym">Chromis callipterus</name>
    <dbReference type="NCBI Taxonomy" id="8154"/>
    <lineage>
        <taxon>Eukaryota</taxon>
        <taxon>Metazoa</taxon>
        <taxon>Chordata</taxon>
        <taxon>Craniata</taxon>
        <taxon>Vertebrata</taxon>
        <taxon>Euteleostomi</taxon>
        <taxon>Actinopterygii</taxon>
        <taxon>Neopterygii</taxon>
        <taxon>Teleostei</taxon>
        <taxon>Neoteleostei</taxon>
        <taxon>Acanthomorphata</taxon>
        <taxon>Ovalentaria</taxon>
        <taxon>Cichlomorphae</taxon>
        <taxon>Cichliformes</taxon>
        <taxon>Cichlidae</taxon>
        <taxon>African cichlids</taxon>
        <taxon>Pseudocrenilabrinae</taxon>
        <taxon>Haplochromini</taxon>
        <taxon>Astatotilapia</taxon>
    </lineage>
</organism>
<dbReference type="Proteomes" id="UP000265100">
    <property type="component" value="Chromosome 4"/>
</dbReference>
<dbReference type="InterPro" id="IPR020904">
    <property type="entry name" value="Sc_DH/Rdtase_CS"/>
</dbReference>
<dbReference type="PROSITE" id="PS00061">
    <property type="entry name" value="ADH_SHORT"/>
    <property type="match status" value="1"/>
</dbReference>
<evidence type="ECO:0000256" key="1">
    <source>
        <dbReference type="ARBA" id="ARBA00001933"/>
    </source>
</evidence>
<keyword evidence="16" id="KW-0496">Mitochondrion</keyword>
<evidence type="ECO:0000256" key="24">
    <source>
        <dbReference type="RuleBase" id="RU004106"/>
    </source>
</evidence>
<dbReference type="PROSITE" id="PS00770">
    <property type="entry name" value="AA_TRANSFER_CLASS_4"/>
    <property type="match status" value="1"/>
</dbReference>
<comment type="subunit">
    <text evidence="5">Homodimer.</text>
</comment>
<evidence type="ECO:0000256" key="25">
    <source>
        <dbReference type="RuleBase" id="RU004516"/>
    </source>
</evidence>
<dbReference type="GO" id="GO:0016491">
    <property type="term" value="F:oxidoreductase activity"/>
    <property type="evidence" value="ECO:0007669"/>
    <property type="project" value="UniProtKB-KW"/>
</dbReference>
<comment type="catalytic activity">
    <reaction evidence="22">
        <text>L-leucine + 2-oxoglutarate = 4-methyl-2-oxopentanoate + L-glutamate</text>
        <dbReference type="Rhea" id="RHEA:18321"/>
        <dbReference type="ChEBI" id="CHEBI:16810"/>
        <dbReference type="ChEBI" id="CHEBI:17865"/>
        <dbReference type="ChEBI" id="CHEBI:29985"/>
        <dbReference type="ChEBI" id="CHEBI:57427"/>
        <dbReference type="EC" id="2.6.1.42"/>
    </reaction>
    <physiologicalReaction direction="left-to-right" evidence="22">
        <dbReference type="Rhea" id="RHEA:18322"/>
    </physiologicalReaction>
</comment>
<dbReference type="GeneTree" id="ENSGT00390000009532"/>
<evidence type="ECO:0000256" key="22">
    <source>
        <dbReference type="ARBA" id="ARBA00052295"/>
    </source>
</evidence>
<dbReference type="Ensembl" id="ENSACLT00000034544.2">
    <property type="protein sequence ID" value="ENSACLP00000033742.2"/>
    <property type="gene ID" value="ENSACLG00000022838.2"/>
</dbReference>
<dbReference type="GO" id="GO:0009099">
    <property type="term" value="P:L-valine biosynthetic process"/>
    <property type="evidence" value="ECO:0007669"/>
    <property type="project" value="TreeGrafter"/>
</dbReference>
<accession>A0A3P8QXZ5</accession>
<dbReference type="InterPro" id="IPR001544">
    <property type="entry name" value="Aminotrans_IV"/>
</dbReference>
<reference evidence="26" key="3">
    <citation type="submission" date="2025-09" db="UniProtKB">
        <authorList>
            <consortium name="Ensembl"/>
        </authorList>
    </citation>
    <scope>IDENTIFICATION</scope>
</reference>
<evidence type="ECO:0000256" key="9">
    <source>
        <dbReference type="ARBA" id="ARBA00022605"/>
    </source>
</evidence>
<protein>
    <recommendedName>
        <fullName evidence="23">Branched-chain-amino-acid aminotransferase, cytosolic</fullName>
        <ecNumber evidence="6">2.6.1.42</ecNumber>
    </recommendedName>
    <alternativeName>
        <fullName evidence="18">Branched-chain-amino-acid aminotransferase, mitochondrial</fullName>
    </alternativeName>
</protein>
<comment type="subcellular location">
    <subcellularLocation>
        <location evidence="3">Cytoplasm</location>
    </subcellularLocation>
    <subcellularLocation>
        <location evidence="2">Mitochondrion</location>
    </subcellularLocation>
</comment>
<keyword evidence="14" id="KW-0560">Oxidoreductase</keyword>
<keyword evidence="17" id="KW-0100">Branched-chain amino acid biosynthesis</keyword>
<dbReference type="InterPro" id="IPR036038">
    <property type="entry name" value="Aminotransferase-like"/>
</dbReference>
<dbReference type="GO" id="GO:0009098">
    <property type="term" value="P:L-leucine biosynthetic process"/>
    <property type="evidence" value="ECO:0007669"/>
    <property type="project" value="TreeGrafter"/>
</dbReference>
<dbReference type="InterPro" id="IPR036291">
    <property type="entry name" value="NAD(P)-bd_dom_sf"/>
</dbReference>
<evidence type="ECO:0000256" key="21">
    <source>
        <dbReference type="ARBA" id="ARBA00050614"/>
    </source>
</evidence>
<dbReference type="EC" id="2.6.1.42" evidence="6"/>
<keyword evidence="15" id="KW-0443">Lipid metabolism</keyword>
<comment type="cofactor">
    <cofactor evidence="1 25">
        <name>pyridoxal 5'-phosphate</name>
        <dbReference type="ChEBI" id="CHEBI:597326"/>
    </cofactor>
</comment>
<evidence type="ECO:0000256" key="4">
    <source>
        <dbReference type="ARBA" id="ARBA00009320"/>
    </source>
</evidence>
<dbReference type="Gene3D" id="3.40.50.720">
    <property type="entry name" value="NAD(P)-binding Rossmann-like Domain"/>
    <property type="match status" value="1"/>
</dbReference>
<dbReference type="SUPFAM" id="SSF51735">
    <property type="entry name" value="NAD(P)-binding Rossmann-fold domains"/>
    <property type="match status" value="1"/>
</dbReference>
<dbReference type="PRINTS" id="PR00081">
    <property type="entry name" value="GDHRDH"/>
</dbReference>
<dbReference type="InterPro" id="IPR043131">
    <property type="entry name" value="BCAT-like_N"/>
</dbReference>
<dbReference type="NCBIfam" id="NF009897">
    <property type="entry name" value="PRK13357.1"/>
    <property type="match status" value="1"/>
</dbReference>
<evidence type="ECO:0000256" key="7">
    <source>
        <dbReference type="ARBA" id="ARBA00022490"/>
    </source>
</evidence>
<dbReference type="PANTHER" id="PTHR11825">
    <property type="entry name" value="SUBGROUP IIII AMINOTRANSFERASE"/>
    <property type="match status" value="1"/>
</dbReference>
<evidence type="ECO:0000256" key="12">
    <source>
        <dbReference type="ARBA" id="ARBA00022946"/>
    </source>
</evidence>
<dbReference type="FunFam" id="3.30.470.10:FF:000002">
    <property type="entry name" value="Branched-chain-amino-acid aminotransferase"/>
    <property type="match status" value="1"/>
</dbReference>
<sequence>SYTISLLAYVLPYLRERQGNIINISSLVGTIGQKDAAPYVATKGAIVSMTKAMAVDESRYNVRVNCISPGNVMTPLWEQLAAQTPDAAAAIKMGENAQVRSGRCSEAAASLTIERNTECKPKPEPSTLLFGKQFSDHMLTINWSEKGGWESPQIKPFQNLSLHPASSALHYSIELFEGMKAYRGVDNHIRLFRPMLNMERMHRSADRSSLPLFDKGELLECIKKLVEIDQEWVPYSQDASLYIRPTYIGTEPSLGVSRPGKAMIFVIIGPVGPYFSTGSFNPVSLLADPAFVRAWKGGVGAYKMGGNYGPTIAVQNEAVKRGCQQVLWLYGQDEEITEVGTMNLFIYWTNEKGEKELVTPPLDGIILPGVTRQSLLDLGRSWGEFKVTERTMGMKELLGALDAGRVLEVFGAGTACVVCPVGSLLYKGKMYQIPTMQNGPDLAKRFYKELTDIQVRASPHLYPKSKY</sequence>
<dbReference type="InterPro" id="IPR005786">
    <property type="entry name" value="B_amino_transII"/>
</dbReference>
<keyword evidence="10" id="KW-0808">Transferase</keyword>
<evidence type="ECO:0000256" key="23">
    <source>
        <dbReference type="ARBA" id="ARBA00071777"/>
    </source>
</evidence>
<evidence type="ECO:0000256" key="6">
    <source>
        <dbReference type="ARBA" id="ARBA00013053"/>
    </source>
</evidence>
<evidence type="ECO:0000256" key="11">
    <source>
        <dbReference type="ARBA" id="ARBA00022898"/>
    </source>
</evidence>
<dbReference type="Gene3D" id="3.20.10.10">
    <property type="entry name" value="D-amino Acid Aminotransferase, subunit A, domain 2"/>
    <property type="match status" value="1"/>
</dbReference>
<dbReference type="InterPro" id="IPR043132">
    <property type="entry name" value="BCAT-like_C"/>
</dbReference>
<evidence type="ECO:0000256" key="13">
    <source>
        <dbReference type="ARBA" id="ARBA00022990"/>
    </source>
</evidence>
<comment type="catalytic activity">
    <reaction evidence="20">
        <text>L-isoleucine + 2-oxoglutarate = (S)-3-methyl-2-oxopentanoate + L-glutamate</text>
        <dbReference type="Rhea" id="RHEA:24801"/>
        <dbReference type="ChEBI" id="CHEBI:16810"/>
        <dbReference type="ChEBI" id="CHEBI:29985"/>
        <dbReference type="ChEBI" id="CHEBI:35146"/>
        <dbReference type="ChEBI" id="CHEBI:58045"/>
        <dbReference type="EC" id="2.6.1.42"/>
    </reaction>
    <physiologicalReaction direction="left-to-right" evidence="20">
        <dbReference type="Rhea" id="RHEA:24802"/>
    </physiologicalReaction>
</comment>
<evidence type="ECO:0000256" key="15">
    <source>
        <dbReference type="ARBA" id="ARBA00023098"/>
    </source>
</evidence>
<evidence type="ECO:0000256" key="20">
    <source>
        <dbReference type="ARBA" id="ARBA00050522"/>
    </source>
</evidence>
<evidence type="ECO:0000313" key="27">
    <source>
        <dbReference type="Proteomes" id="UP000265100"/>
    </source>
</evidence>
<dbReference type="Pfam" id="PF01063">
    <property type="entry name" value="Aminotran_4"/>
    <property type="match status" value="1"/>
</dbReference>
<keyword evidence="12" id="KW-0809">Transit peptide</keyword>
<evidence type="ECO:0000256" key="2">
    <source>
        <dbReference type="ARBA" id="ARBA00004173"/>
    </source>
</evidence>
<dbReference type="InterPro" id="IPR018300">
    <property type="entry name" value="Aminotrans_IV_CS"/>
</dbReference>
<keyword evidence="9" id="KW-0028">Amino-acid biosynthesis</keyword>
<dbReference type="CDD" id="cd01557">
    <property type="entry name" value="BCAT_beta_family"/>
    <property type="match status" value="1"/>
</dbReference>
<dbReference type="PANTHER" id="PTHR11825:SF39">
    <property type="entry name" value="BRANCHED-CHAIN-AMINO-ACID AMINOTRANSFERASE, MITOCHONDRIAL"/>
    <property type="match status" value="1"/>
</dbReference>
<dbReference type="GO" id="GO:0052655">
    <property type="term" value="F:L-valine-2-oxoglutarate transaminase activity"/>
    <property type="evidence" value="ECO:0007669"/>
    <property type="project" value="RHEA"/>
</dbReference>
<evidence type="ECO:0000256" key="14">
    <source>
        <dbReference type="ARBA" id="ARBA00023002"/>
    </source>
</evidence>
<keyword evidence="11 25" id="KW-0663">Pyridoxal phosphate</keyword>
<dbReference type="Pfam" id="PF00106">
    <property type="entry name" value="adh_short"/>
    <property type="match status" value="1"/>
</dbReference>
<keyword evidence="7" id="KW-0963">Cytoplasm</keyword>
<dbReference type="GO" id="GO:0006629">
    <property type="term" value="P:lipid metabolic process"/>
    <property type="evidence" value="ECO:0007669"/>
    <property type="project" value="UniProtKB-KW"/>
</dbReference>
<proteinExistence type="inferred from homology"/>
<evidence type="ECO:0000256" key="18">
    <source>
        <dbReference type="ARBA" id="ARBA00040838"/>
    </source>
</evidence>
<keyword evidence="8" id="KW-0032">Aminotransferase</keyword>
<dbReference type="InterPro" id="IPR002347">
    <property type="entry name" value="SDR_fam"/>
</dbReference>
<dbReference type="FunFam" id="3.20.10.10:FF:000005">
    <property type="entry name" value="Branched-chain-amino-acid aminotransferase"/>
    <property type="match status" value="1"/>
</dbReference>
<dbReference type="Gene3D" id="3.30.470.10">
    <property type="match status" value="1"/>
</dbReference>
<dbReference type="SUPFAM" id="SSF56752">
    <property type="entry name" value="D-aminoacid aminotransferase-like PLP-dependent enzymes"/>
    <property type="match status" value="1"/>
</dbReference>